<evidence type="ECO:0000256" key="1">
    <source>
        <dbReference type="SAM" id="MobiDB-lite"/>
    </source>
</evidence>
<dbReference type="KEGG" id="egr:104454488"/>
<dbReference type="OMA" id="GASEFSW"/>
<feature type="compositionally biased region" description="Polar residues" evidence="1">
    <location>
        <begin position="674"/>
        <end position="686"/>
    </location>
</feature>
<feature type="compositionally biased region" description="Polar residues" evidence="1">
    <location>
        <begin position="392"/>
        <end position="408"/>
    </location>
</feature>
<feature type="compositionally biased region" description="Polar residues" evidence="1">
    <location>
        <begin position="700"/>
        <end position="717"/>
    </location>
</feature>
<proteinExistence type="predicted"/>
<dbReference type="InParanoid" id="A0A059BJG3"/>
<feature type="compositionally biased region" description="Acidic residues" evidence="1">
    <location>
        <begin position="260"/>
        <end position="270"/>
    </location>
</feature>
<feature type="region of interest" description="Disordered" evidence="1">
    <location>
        <begin position="391"/>
        <end position="424"/>
    </location>
</feature>
<gene>
    <name evidence="2" type="ORF">EUGRSUZ_G03175</name>
</gene>
<feature type="compositionally biased region" description="Low complexity" evidence="1">
    <location>
        <begin position="598"/>
        <end position="614"/>
    </location>
</feature>
<evidence type="ECO:0000313" key="2">
    <source>
        <dbReference type="EMBL" id="KCW65825.1"/>
    </source>
</evidence>
<feature type="region of interest" description="Disordered" evidence="1">
    <location>
        <begin position="891"/>
        <end position="913"/>
    </location>
</feature>
<protein>
    <recommendedName>
        <fullName evidence="3">COP1-interacting protein 7</fullName>
    </recommendedName>
</protein>
<dbReference type="AlphaFoldDB" id="A0A059BJG3"/>
<dbReference type="Gramene" id="KCW65825">
    <property type="protein sequence ID" value="KCW65825"/>
    <property type="gene ID" value="EUGRSUZ_G03175"/>
</dbReference>
<dbReference type="PANTHER" id="PTHR31008">
    <property type="entry name" value="COP1-INTERACTING PROTEIN-RELATED"/>
    <property type="match status" value="1"/>
</dbReference>
<feature type="region of interest" description="Disordered" evidence="1">
    <location>
        <begin position="834"/>
        <end position="855"/>
    </location>
</feature>
<evidence type="ECO:0008006" key="3">
    <source>
        <dbReference type="Google" id="ProtNLM"/>
    </source>
</evidence>
<accession>A0A059BJG3</accession>
<feature type="region of interest" description="Disordered" evidence="1">
    <location>
        <begin position="944"/>
        <end position="978"/>
    </location>
</feature>
<feature type="compositionally biased region" description="Polar residues" evidence="1">
    <location>
        <begin position="950"/>
        <end position="961"/>
    </location>
</feature>
<reference evidence="2" key="1">
    <citation type="submission" date="2013-07" db="EMBL/GenBank/DDBJ databases">
        <title>The genome of Eucalyptus grandis.</title>
        <authorList>
            <person name="Schmutz J."/>
            <person name="Hayes R."/>
            <person name="Myburg A."/>
            <person name="Tuskan G."/>
            <person name="Grattapaglia D."/>
            <person name="Rokhsar D.S."/>
        </authorList>
    </citation>
    <scope>NUCLEOTIDE SEQUENCE</scope>
    <source>
        <tissue evidence="2">Leaf extractions</tissue>
    </source>
</reference>
<feature type="region of interest" description="Disordered" evidence="1">
    <location>
        <begin position="247"/>
        <end position="302"/>
    </location>
</feature>
<dbReference type="STRING" id="71139.A0A059BJG3"/>
<organism evidence="2">
    <name type="scientific">Eucalyptus grandis</name>
    <name type="common">Flooded gum</name>
    <dbReference type="NCBI Taxonomy" id="71139"/>
    <lineage>
        <taxon>Eukaryota</taxon>
        <taxon>Viridiplantae</taxon>
        <taxon>Streptophyta</taxon>
        <taxon>Embryophyta</taxon>
        <taxon>Tracheophyta</taxon>
        <taxon>Spermatophyta</taxon>
        <taxon>Magnoliopsida</taxon>
        <taxon>eudicotyledons</taxon>
        <taxon>Gunneridae</taxon>
        <taxon>Pentapetalae</taxon>
        <taxon>rosids</taxon>
        <taxon>malvids</taxon>
        <taxon>Myrtales</taxon>
        <taxon>Myrtaceae</taxon>
        <taxon>Myrtoideae</taxon>
        <taxon>Eucalypteae</taxon>
        <taxon>Eucalyptus</taxon>
    </lineage>
</organism>
<feature type="compositionally biased region" description="Polar residues" evidence="1">
    <location>
        <begin position="619"/>
        <end position="647"/>
    </location>
</feature>
<sequence>MGGDIDSDAILEYASFQIASGQERFEAYGCVDNKVEKLATGGLDQLLPYIPALSDLYTEGSNCNFKIQLPDNLSGSRWFTKSTFDNFLRIVGSRSLATITKPIRDEMSQLEEARKFQVSLFPQPGTDAESADASRNELLRAMDLRLVVLRGELAAAFGQVAGDTYSVEEMNNIADFSQLLGAAELENALHRVLETSKNNQFVDSEEKSSIKCNSKDVDFARKEKSNLISKAANIGIPVQYNVSPAKVAQVERESSTGSEDSSDSNDEDQTSAERSRSILRPASRRRSASPMRRVQIGRGGSRRAASLTIKSLNYYPARERTVANDIDEEGSEQPNKKPENILRMSVQDRINLFESKQRDQAAEIEKRSSLVNISIGANKSVLRRWSAGMGGSSSFQHESENNPDSTPVCSGDTVEEVPEDSTKVTAEVNVMSESQRIVETDEDVRLEEWERGGSPLVGNVSDNRVIQGEENNDRSISSAEWNRQKEEELNRMMLKMKKSKSAPSKAKIGGSQELSVEQRGGFYDRYKEKRDERLRGENAGKRAEKQAQFRAMQRTLNERKAEMASTNINDTGKKTSSKKPQKPLRTASLPAKVKKETPTPSVTKKTSPKTSLVPATRKSWPSTPTMRTTGTSPAKVSGALSSTGTTPTRRKPQPAGPTPTLSRPKPKSEKPLAQQKNVREAQSNKPRISKTLDDKKLQPVTKTTRTGKSKAVTTSLDGSGAVSAKPSFYNKVTKKSSVVPLESKPLRKSSGTGPGVAASAKKKPTELEEPVTRCGNSSEEQKNEQIGVVSDLISQHEVEDGTSVVVADATVEPETHESSTQECNEAENMDQVVHEGDLGPNNIPEPSDVQTEGESTISPMAWVEIEEHQDPPNLCDDPASEVLSHVNVVPIGSSSPRVRHSLSQMLQEESSEPDICEWGNAENPPSMIYQKDAPKGLKRLLKFARKSKGDGNTSGWSSPSVYSEGEDDMDDPKVSSKRSNENLLKALHAKNLVANEQISAHLGGHKFHDSLVSAGASTTKASRSFFSLSAFRGSKPSETKFR</sequence>
<name>A0A059BJG3_EUCGR</name>
<feature type="compositionally biased region" description="Basic and acidic residues" evidence="1">
    <location>
        <begin position="522"/>
        <end position="547"/>
    </location>
</feature>
<feature type="region of interest" description="Disordered" evidence="1">
    <location>
        <begin position="496"/>
        <end position="783"/>
    </location>
</feature>
<dbReference type="OrthoDB" id="1687502at2759"/>
<dbReference type="PANTHER" id="PTHR31008:SF5">
    <property type="entry name" value="EXPRESSED PROTEIN"/>
    <property type="match status" value="1"/>
</dbReference>
<dbReference type="eggNOG" id="ENOG502QQI6">
    <property type="taxonomic scope" value="Eukaryota"/>
</dbReference>
<dbReference type="EMBL" id="KK198759">
    <property type="protein sequence ID" value="KCW65825.1"/>
    <property type="molecule type" value="Genomic_DNA"/>
</dbReference>